<dbReference type="PROSITE" id="PS50092">
    <property type="entry name" value="TSP1"/>
    <property type="match status" value="3"/>
</dbReference>
<dbReference type="InterPro" id="IPR000742">
    <property type="entry name" value="EGF"/>
</dbReference>
<dbReference type="OrthoDB" id="372508at2759"/>
<sequence>MNRGYFPSGDLMHSSGAGEVGVHSKAYVLLLFLVFITKSVHIEGTGDLILGRSVLDLEKKNTCEYYGEHGNVFSDSESFRSRICIVPEGGLHGVRDHPNIQKQFGAARHGGREALEGRLKRRDEHMGSIASDFGGSSMREERKRVDLESLFGIGKTSESRNVYSEGLAKANSSEELMGKSMNETNNFSLFKLGLLEYQDKKIMKYYLFDVSNKKYSNKIAYPDNVISASSAYNYLANYVQVYEISKVSKPTVVSWPFNHIVFVHSQVGTDGVFKFVVYTTSGQTGFYFEVDKGTYKTGCGSYSRSDNSKFTHGPNSLIQVQLVRRKFGFNVFVDGTRRTKLDIVDCISSQPTKIEITSGQGSQIYPKVEDCQVSQWTDWSACSKTCSTGSMVRYRTVIMPSMNDGVPCPKLMDTVSCNADVSCSPCQYTDWTAWSECSATCGTGTTSRTRKLISAKYFIESCIETFQAKSCKGASCLRDCIVTEWSDWSDCSTSCNVGNQISTRSIVQSEQNGGTCDFKLSKVQECNVSVCKKSCDPTPCLNGGICGELPMSNFICTCPPFYGGETCDSFEFPWWFYYVVIVLAVLVVGILYKFLFSNIVTSNTMDPSYGADDGYTFSQGAAPPPPVPQPPLGQYYQDMNNYNYGYYNANEGYLVNNDDGNWMY</sequence>
<feature type="domain" description="EGF-like" evidence="6">
    <location>
        <begin position="532"/>
        <end position="568"/>
    </location>
</feature>
<keyword evidence="5" id="KW-0812">Transmembrane</keyword>
<gene>
    <name evidence="7" type="ORF">OJ253_1151</name>
</gene>
<accession>A0A9D5DLT4</accession>
<reference evidence="7" key="1">
    <citation type="submission" date="2022-10" db="EMBL/GenBank/DDBJ databases">
        <title>Adaptive evolution leads to modifications in subtelomeric GC content in a zoonotic Cryptosporidium species.</title>
        <authorList>
            <person name="Li J."/>
            <person name="Feng Y."/>
            <person name="Xiao L."/>
        </authorList>
    </citation>
    <scope>NUCLEOTIDE SEQUENCE</scope>
    <source>
        <strain evidence="7">33844</strain>
    </source>
</reference>
<dbReference type="SUPFAM" id="SSF57196">
    <property type="entry name" value="EGF/Laminin"/>
    <property type="match status" value="1"/>
</dbReference>
<dbReference type="Pfam" id="PF00090">
    <property type="entry name" value="TSP_1"/>
    <property type="match status" value="1"/>
</dbReference>
<dbReference type="Proteomes" id="UP001067231">
    <property type="component" value="Unassembled WGS sequence"/>
</dbReference>
<dbReference type="SUPFAM" id="SSF82895">
    <property type="entry name" value="TSP-1 type 1 repeat"/>
    <property type="match status" value="3"/>
</dbReference>
<name>A0A9D5DLT4_9CRYT</name>
<evidence type="ECO:0000256" key="4">
    <source>
        <dbReference type="PROSITE-ProRule" id="PRU00076"/>
    </source>
</evidence>
<proteinExistence type="predicted"/>
<keyword evidence="5" id="KW-0472">Membrane</keyword>
<dbReference type="AlphaFoldDB" id="A0A9D5DLT4"/>
<dbReference type="Gene3D" id="2.20.100.10">
    <property type="entry name" value="Thrombospondin type-1 (TSP1) repeat"/>
    <property type="match status" value="3"/>
</dbReference>
<dbReference type="Pfam" id="PF19028">
    <property type="entry name" value="TSP1_spondin"/>
    <property type="match status" value="2"/>
</dbReference>
<feature type="disulfide bond" evidence="4">
    <location>
        <begin position="558"/>
        <end position="567"/>
    </location>
</feature>
<keyword evidence="1" id="KW-0732">Signal</keyword>
<evidence type="ECO:0000256" key="2">
    <source>
        <dbReference type="ARBA" id="ARBA00023157"/>
    </source>
</evidence>
<dbReference type="PANTHER" id="PTHR20920">
    <property type="entry name" value="RPE-SPONDIN"/>
    <property type="match status" value="1"/>
</dbReference>
<evidence type="ECO:0000256" key="1">
    <source>
        <dbReference type="ARBA" id="ARBA00022729"/>
    </source>
</evidence>
<organism evidence="7">
    <name type="scientific">Cryptosporidium canis</name>
    <dbReference type="NCBI Taxonomy" id="195482"/>
    <lineage>
        <taxon>Eukaryota</taxon>
        <taxon>Sar</taxon>
        <taxon>Alveolata</taxon>
        <taxon>Apicomplexa</taxon>
        <taxon>Conoidasida</taxon>
        <taxon>Coccidia</taxon>
        <taxon>Eucoccidiorida</taxon>
        <taxon>Eimeriorina</taxon>
        <taxon>Cryptosporidiidae</taxon>
        <taxon>Cryptosporidium</taxon>
    </lineage>
</organism>
<evidence type="ECO:0000313" key="7">
    <source>
        <dbReference type="EMBL" id="KAJ1610493.1"/>
    </source>
</evidence>
<keyword evidence="4" id="KW-0245">EGF-like domain</keyword>
<comment type="caution">
    <text evidence="4">Lacks conserved residue(s) required for the propagation of feature annotation.</text>
</comment>
<evidence type="ECO:0000256" key="3">
    <source>
        <dbReference type="ARBA" id="ARBA00023180"/>
    </source>
</evidence>
<dbReference type="InterPro" id="IPR044004">
    <property type="entry name" value="TSP1_spondin_dom"/>
</dbReference>
<dbReference type="PROSITE" id="PS00022">
    <property type="entry name" value="EGF_1"/>
    <property type="match status" value="1"/>
</dbReference>
<evidence type="ECO:0000259" key="6">
    <source>
        <dbReference type="PROSITE" id="PS50026"/>
    </source>
</evidence>
<comment type="caution">
    <text evidence="7">The sequence shown here is derived from an EMBL/GenBank/DDBJ whole genome shotgun (WGS) entry which is preliminary data.</text>
</comment>
<dbReference type="EMBL" id="JAPCXC010000024">
    <property type="protein sequence ID" value="KAJ1610493.1"/>
    <property type="molecule type" value="Genomic_DNA"/>
</dbReference>
<dbReference type="InterPro" id="IPR000884">
    <property type="entry name" value="TSP1_rpt"/>
</dbReference>
<keyword evidence="3" id="KW-0325">Glycoprotein</keyword>
<dbReference type="PROSITE" id="PS50026">
    <property type="entry name" value="EGF_3"/>
    <property type="match status" value="1"/>
</dbReference>
<evidence type="ECO:0000256" key="5">
    <source>
        <dbReference type="SAM" id="Phobius"/>
    </source>
</evidence>
<dbReference type="InterPro" id="IPR039942">
    <property type="entry name" value="SBSPO"/>
</dbReference>
<dbReference type="CDD" id="cd00054">
    <property type="entry name" value="EGF_CA"/>
    <property type="match status" value="1"/>
</dbReference>
<dbReference type="InterPro" id="IPR036383">
    <property type="entry name" value="TSP1_rpt_sf"/>
</dbReference>
<dbReference type="SMART" id="SM00209">
    <property type="entry name" value="TSP1"/>
    <property type="match status" value="3"/>
</dbReference>
<keyword evidence="2 4" id="KW-1015">Disulfide bond</keyword>
<protein>
    <submittedName>
        <fullName evidence="7">Signal peptide-containing protein</fullName>
    </submittedName>
</protein>
<dbReference type="Pfam" id="PF00008">
    <property type="entry name" value="EGF"/>
    <property type="match status" value="1"/>
</dbReference>
<keyword evidence="5" id="KW-1133">Transmembrane helix</keyword>
<dbReference type="Gene3D" id="2.10.25.10">
    <property type="entry name" value="Laminin"/>
    <property type="match status" value="1"/>
</dbReference>
<feature type="transmembrane region" description="Helical" evidence="5">
    <location>
        <begin position="574"/>
        <end position="595"/>
    </location>
</feature>
<dbReference type="PANTHER" id="PTHR20920:SF5">
    <property type="entry name" value="SMB DOMAIN-CONTAINING PROTEIN"/>
    <property type="match status" value="1"/>
</dbReference>